<dbReference type="AlphaFoldDB" id="A0A0N4TA41"/>
<dbReference type="GO" id="GO:0016020">
    <property type="term" value="C:membrane"/>
    <property type="evidence" value="ECO:0007669"/>
    <property type="project" value="InterPro"/>
</dbReference>
<feature type="transmembrane region" description="Helical" evidence="1">
    <location>
        <begin position="61"/>
        <end position="94"/>
    </location>
</feature>
<dbReference type="WBParaSite" id="BPAG_0000507801-mRNA-1">
    <property type="protein sequence ID" value="BPAG_0000507801-mRNA-1"/>
    <property type="gene ID" value="BPAG_0000507801"/>
</dbReference>
<sequence>MRRKETSGGRLIRRQLLFHVRRVTSDYALFFAAIGIGLMIIDNEMSAAKIYQRGSYTSLILKALILLSTIILVILVIKFHVHEVQVSFFFLFFFKFDKKSKNLSAIEYL</sequence>
<keyword evidence="1" id="KW-0812">Transmembrane</keyword>
<reference evidence="2 3" key="2">
    <citation type="submission" date="2018-11" db="EMBL/GenBank/DDBJ databases">
        <authorList>
            <consortium name="Pathogen Informatics"/>
        </authorList>
    </citation>
    <scope>NUCLEOTIDE SEQUENCE [LARGE SCALE GENOMIC DNA]</scope>
</reference>
<reference evidence="4" key="1">
    <citation type="submission" date="2017-02" db="UniProtKB">
        <authorList>
            <consortium name="WormBaseParasite"/>
        </authorList>
    </citation>
    <scope>IDENTIFICATION</scope>
</reference>
<dbReference type="Proteomes" id="UP000278627">
    <property type="component" value="Unassembled WGS sequence"/>
</dbReference>
<dbReference type="PANTHER" id="PTHR10153">
    <property type="entry name" value="SMALL CONDUCTANCE CALCIUM-ACTIVATED POTASSIUM CHANNEL"/>
    <property type="match status" value="1"/>
</dbReference>
<organism evidence="4">
    <name type="scientific">Brugia pahangi</name>
    <name type="common">Filarial nematode worm</name>
    <dbReference type="NCBI Taxonomy" id="6280"/>
    <lineage>
        <taxon>Eukaryota</taxon>
        <taxon>Metazoa</taxon>
        <taxon>Ecdysozoa</taxon>
        <taxon>Nematoda</taxon>
        <taxon>Chromadorea</taxon>
        <taxon>Rhabditida</taxon>
        <taxon>Spirurina</taxon>
        <taxon>Spiruromorpha</taxon>
        <taxon>Filarioidea</taxon>
        <taxon>Onchocercidae</taxon>
        <taxon>Brugia</taxon>
    </lineage>
</organism>
<feature type="transmembrane region" description="Helical" evidence="1">
    <location>
        <begin position="20"/>
        <end position="41"/>
    </location>
</feature>
<dbReference type="GO" id="GO:0016286">
    <property type="term" value="F:small conductance calcium-activated potassium channel activity"/>
    <property type="evidence" value="ECO:0007669"/>
    <property type="project" value="InterPro"/>
</dbReference>
<dbReference type="InterPro" id="IPR015449">
    <property type="entry name" value="K_chnl_Ca-activ_SK"/>
</dbReference>
<proteinExistence type="predicted"/>
<keyword evidence="1" id="KW-1133">Transmembrane helix</keyword>
<evidence type="ECO:0000313" key="3">
    <source>
        <dbReference type="Proteomes" id="UP000278627"/>
    </source>
</evidence>
<keyword evidence="1" id="KW-0472">Membrane</keyword>
<evidence type="ECO:0000313" key="4">
    <source>
        <dbReference type="WBParaSite" id="BPAG_0000507801-mRNA-1"/>
    </source>
</evidence>
<protein>
    <submittedName>
        <fullName evidence="4">7TM_GPCR_Srx domain-containing protein</fullName>
    </submittedName>
</protein>
<evidence type="ECO:0000313" key="2">
    <source>
        <dbReference type="EMBL" id="VDN86227.1"/>
    </source>
</evidence>
<keyword evidence="3" id="KW-1185">Reference proteome</keyword>
<dbReference type="Pfam" id="PF03530">
    <property type="entry name" value="SK_channel"/>
    <property type="match status" value="1"/>
</dbReference>
<evidence type="ECO:0000256" key="1">
    <source>
        <dbReference type="SAM" id="Phobius"/>
    </source>
</evidence>
<dbReference type="EMBL" id="UZAD01003095">
    <property type="protein sequence ID" value="VDN86227.1"/>
    <property type="molecule type" value="Genomic_DNA"/>
</dbReference>
<name>A0A0N4TA41_BRUPA</name>
<dbReference type="STRING" id="6280.A0A0N4TA41"/>
<gene>
    <name evidence="2" type="ORF">BPAG_LOCUS5041</name>
</gene>
<accession>A0A0N4TA41</accession>